<name>A0AAN9KJ75_CLITE</name>
<reference evidence="10 11" key="1">
    <citation type="submission" date="2024-01" db="EMBL/GenBank/DDBJ databases">
        <title>The genomes of 5 underutilized Papilionoideae crops provide insights into root nodulation and disease resistance.</title>
        <authorList>
            <person name="Yuan L."/>
        </authorList>
    </citation>
    <scope>NUCLEOTIDE SEQUENCE [LARGE SCALE GENOMIC DNA]</scope>
    <source>
        <strain evidence="10">LY-2023</strain>
        <tissue evidence="10">Leaf</tissue>
    </source>
</reference>
<dbReference type="PANTHER" id="PTHR33057:SF82">
    <property type="entry name" value="TRANSCRIPTION REPRESSOR OFP5"/>
    <property type="match status" value="1"/>
</dbReference>
<evidence type="ECO:0000256" key="5">
    <source>
        <dbReference type="ARBA" id="ARBA00023242"/>
    </source>
</evidence>
<protein>
    <recommendedName>
        <fullName evidence="6">Transcription repressor</fullName>
    </recommendedName>
    <alternativeName>
        <fullName evidence="6">Ovate family protein</fullName>
    </alternativeName>
</protein>
<feature type="region of interest" description="Disordered" evidence="8">
    <location>
        <begin position="1"/>
        <end position="20"/>
    </location>
</feature>
<evidence type="ECO:0000256" key="7">
    <source>
        <dbReference type="SAM" id="Coils"/>
    </source>
</evidence>
<evidence type="ECO:0000256" key="8">
    <source>
        <dbReference type="SAM" id="MobiDB-lite"/>
    </source>
</evidence>
<evidence type="ECO:0000256" key="4">
    <source>
        <dbReference type="ARBA" id="ARBA00023163"/>
    </source>
</evidence>
<keyword evidence="3 6" id="KW-0805">Transcription regulation</keyword>
<feature type="compositionally biased region" description="Low complexity" evidence="8">
    <location>
        <begin position="8"/>
        <end position="20"/>
    </location>
</feature>
<keyword evidence="5 6" id="KW-0539">Nucleus</keyword>
<dbReference type="InterPro" id="IPR038933">
    <property type="entry name" value="Ovate"/>
</dbReference>
<dbReference type="GO" id="GO:0045892">
    <property type="term" value="P:negative regulation of DNA-templated transcription"/>
    <property type="evidence" value="ECO:0007669"/>
    <property type="project" value="UniProtKB-UniRule"/>
</dbReference>
<dbReference type="NCBIfam" id="TIGR01568">
    <property type="entry name" value="A_thal_3678"/>
    <property type="match status" value="1"/>
</dbReference>
<feature type="domain" description="OVATE" evidence="9">
    <location>
        <begin position="307"/>
        <end position="366"/>
    </location>
</feature>
<comment type="caution">
    <text evidence="10">The sequence shown here is derived from an EMBL/GenBank/DDBJ whole genome shotgun (WGS) entry which is preliminary data.</text>
</comment>
<evidence type="ECO:0000256" key="3">
    <source>
        <dbReference type="ARBA" id="ARBA00023015"/>
    </source>
</evidence>
<evidence type="ECO:0000259" key="9">
    <source>
        <dbReference type="PROSITE" id="PS51754"/>
    </source>
</evidence>
<feature type="region of interest" description="Disordered" evidence="8">
    <location>
        <begin position="36"/>
        <end position="64"/>
    </location>
</feature>
<dbReference type="AlphaFoldDB" id="A0AAN9KJ75"/>
<feature type="compositionally biased region" description="Polar residues" evidence="8">
    <location>
        <begin position="47"/>
        <end position="59"/>
    </location>
</feature>
<keyword evidence="7" id="KW-0175">Coiled coil</keyword>
<gene>
    <name evidence="10" type="ORF">RJT34_03557</name>
</gene>
<keyword evidence="11" id="KW-1185">Reference proteome</keyword>
<comment type="subcellular location">
    <subcellularLocation>
        <location evidence="1 6">Nucleus</location>
    </subcellularLocation>
</comment>
<organism evidence="10 11">
    <name type="scientific">Clitoria ternatea</name>
    <name type="common">Butterfly pea</name>
    <dbReference type="NCBI Taxonomy" id="43366"/>
    <lineage>
        <taxon>Eukaryota</taxon>
        <taxon>Viridiplantae</taxon>
        <taxon>Streptophyta</taxon>
        <taxon>Embryophyta</taxon>
        <taxon>Tracheophyta</taxon>
        <taxon>Spermatophyta</taxon>
        <taxon>Magnoliopsida</taxon>
        <taxon>eudicotyledons</taxon>
        <taxon>Gunneridae</taxon>
        <taxon>Pentapetalae</taxon>
        <taxon>rosids</taxon>
        <taxon>fabids</taxon>
        <taxon>Fabales</taxon>
        <taxon>Fabaceae</taxon>
        <taxon>Papilionoideae</taxon>
        <taxon>50 kb inversion clade</taxon>
        <taxon>NPAAA clade</taxon>
        <taxon>indigoferoid/millettioid clade</taxon>
        <taxon>Phaseoleae</taxon>
        <taxon>Clitoria</taxon>
    </lineage>
</organism>
<dbReference type="PANTHER" id="PTHR33057">
    <property type="entry name" value="TRANSCRIPTION REPRESSOR OFP7-RELATED"/>
    <property type="match status" value="1"/>
</dbReference>
<evidence type="ECO:0000313" key="10">
    <source>
        <dbReference type="EMBL" id="KAK7318850.1"/>
    </source>
</evidence>
<dbReference type="InterPro" id="IPR006458">
    <property type="entry name" value="Ovate_C"/>
</dbReference>
<proteinExistence type="predicted"/>
<evidence type="ECO:0000256" key="6">
    <source>
        <dbReference type="RuleBase" id="RU367028"/>
    </source>
</evidence>
<dbReference type="GO" id="GO:0005634">
    <property type="term" value="C:nucleus"/>
    <property type="evidence" value="ECO:0007669"/>
    <property type="project" value="UniProtKB-SubCell"/>
</dbReference>
<comment type="function">
    <text evidence="6">Transcriptional repressor that regulates multiple aspects of plant growth and development.</text>
</comment>
<feature type="region of interest" description="Disordered" evidence="8">
    <location>
        <begin position="239"/>
        <end position="261"/>
    </location>
</feature>
<sequence length="384" mass="44179">MKWGGKKSSSSASTRPSFFSHVSPFSWLSKFKQMKINSEPKPVKPKQNATPSDSSQPSYACNRGRFYGGDGDAFWRLSFGEEGGDEHRKSEEVQKPVVYNLDNEHAIPSSSVPSGRKEGTLKLKKKDIGVREETKLLNEAKSVKELEYLRKSYERKAQRVLQEHLLKLKKAEEEAEFASRQLLENDVMQTESPRTIFTPRKHLCSSSVDSKSSVLGSIRETHVPSTIQLGSKWQNLKQRQSLHVSREHQRRKPRHNSKVRVYSPRMASKVEIRKIKAIEEKKKAKLKMKKEEEHAVEETRSMDSFAVVKCSLDPQKDFRDSMVEMIAEKQISQPEEMEELLACYLTLNSTEYHDLIISVFRQVWLCMKQASFGVQPDNQCCCYD</sequence>
<feature type="compositionally biased region" description="Basic residues" evidence="8">
    <location>
        <begin position="248"/>
        <end position="258"/>
    </location>
</feature>
<dbReference type="PROSITE" id="PS51754">
    <property type="entry name" value="OVATE"/>
    <property type="match status" value="1"/>
</dbReference>
<dbReference type="Pfam" id="PF04844">
    <property type="entry name" value="Ovate"/>
    <property type="match status" value="1"/>
</dbReference>
<accession>A0AAN9KJ75</accession>
<dbReference type="EMBL" id="JAYKXN010000001">
    <property type="protein sequence ID" value="KAK7318850.1"/>
    <property type="molecule type" value="Genomic_DNA"/>
</dbReference>
<keyword evidence="2 6" id="KW-0678">Repressor</keyword>
<evidence type="ECO:0000256" key="1">
    <source>
        <dbReference type="ARBA" id="ARBA00004123"/>
    </source>
</evidence>
<keyword evidence="4 6" id="KW-0804">Transcription</keyword>
<dbReference type="Proteomes" id="UP001359559">
    <property type="component" value="Unassembled WGS sequence"/>
</dbReference>
<evidence type="ECO:0000313" key="11">
    <source>
        <dbReference type="Proteomes" id="UP001359559"/>
    </source>
</evidence>
<feature type="coiled-coil region" evidence="7">
    <location>
        <begin position="143"/>
        <end position="181"/>
    </location>
</feature>
<evidence type="ECO:0000256" key="2">
    <source>
        <dbReference type="ARBA" id="ARBA00022491"/>
    </source>
</evidence>